<proteinExistence type="predicted"/>
<accession>A0A4C1XNP0</accession>
<comment type="caution">
    <text evidence="1">The sequence shown here is derived from an EMBL/GenBank/DDBJ whole genome shotgun (WGS) entry which is preliminary data.</text>
</comment>
<evidence type="ECO:0000313" key="2">
    <source>
        <dbReference type="Proteomes" id="UP000299102"/>
    </source>
</evidence>
<keyword evidence="2" id="KW-1185">Reference proteome</keyword>
<dbReference type="Proteomes" id="UP000299102">
    <property type="component" value="Unassembled WGS sequence"/>
</dbReference>
<dbReference type="AlphaFoldDB" id="A0A4C1XNP0"/>
<dbReference type="OrthoDB" id="7382669at2759"/>
<evidence type="ECO:0000313" key="1">
    <source>
        <dbReference type="EMBL" id="GBP63829.1"/>
    </source>
</evidence>
<gene>
    <name evidence="1" type="ORF">EVAR_48087_1</name>
</gene>
<dbReference type="EMBL" id="BGZK01000881">
    <property type="protein sequence ID" value="GBP63829.1"/>
    <property type="molecule type" value="Genomic_DNA"/>
</dbReference>
<name>A0A4C1XNP0_EUMVA</name>
<sequence length="171" mass="18952">MAYRAASGCCFASPSVVNGLALSEGFASDAEGAMSTIFRALCPDNDPGRDTEYHRLIRVAAALIPSGRDVPRKILEPILNKLVSGLASHISPCQHDFMMGRSTATALCSVLGVIRSFTTKYVQCIFLNISVVFDNVWWPELITLRTDVWDYLSELKWHRKGLRWGACRVQS</sequence>
<reference evidence="1 2" key="1">
    <citation type="journal article" date="2019" name="Commun. Biol.">
        <title>The bagworm genome reveals a unique fibroin gene that provides high tensile strength.</title>
        <authorList>
            <person name="Kono N."/>
            <person name="Nakamura H."/>
            <person name="Ohtoshi R."/>
            <person name="Tomita M."/>
            <person name="Numata K."/>
            <person name="Arakawa K."/>
        </authorList>
    </citation>
    <scope>NUCLEOTIDE SEQUENCE [LARGE SCALE GENOMIC DNA]</scope>
</reference>
<organism evidence="1 2">
    <name type="scientific">Eumeta variegata</name>
    <name type="common">Bagworm moth</name>
    <name type="synonym">Eumeta japonica</name>
    <dbReference type="NCBI Taxonomy" id="151549"/>
    <lineage>
        <taxon>Eukaryota</taxon>
        <taxon>Metazoa</taxon>
        <taxon>Ecdysozoa</taxon>
        <taxon>Arthropoda</taxon>
        <taxon>Hexapoda</taxon>
        <taxon>Insecta</taxon>
        <taxon>Pterygota</taxon>
        <taxon>Neoptera</taxon>
        <taxon>Endopterygota</taxon>
        <taxon>Lepidoptera</taxon>
        <taxon>Glossata</taxon>
        <taxon>Ditrysia</taxon>
        <taxon>Tineoidea</taxon>
        <taxon>Psychidae</taxon>
        <taxon>Oiketicinae</taxon>
        <taxon>Eumeta</taxon>
    </lineage>
</organism>
<protein>
    <submittedName>
        <fullName evidence="1">Uncharacterized protein</fullName>
    </submittedName>
</protein>